<comment type="caution">
    <text evidence="1">The sequence shown here is derived from an EMBL/GenBank/DDBJ whole genome shotgun (WGS) entry which is preliminary data.</text>
</comment>
<dbReference type="Proteomes" id="UP000336166">
    <property type="component" value="Unassembled WGS sequence"/>
</dbReference>
<accession>A0AAN2WH34</accession>
<dbReference type="AlphaFoldDB" id="A0AAN2WH34"/>
<gene>
    <name evidence="1" type="ORF">Y261_07170</name>
</gene>
<sequence>MSVSKNDLKKKKDIVATILEAKKINYDDWLDSQYQQVIEENMSFLQNTIQFYLKNAGKDEKNR</sequence>
<reference evidence="1 2" key="1">
    <citation type="submission" date="2018-06" db="EMBL/GenBank/DDBJ databases">
        <authorList>
            <consortium name="PulseNet: The National Subtyping Network for Foodborne Disease Surveillance"/>
            <person name="Tarr C.L."/>
            <person name="Trees E."/>
            <person name="Katz L.S."/>
            <person name="Carleton-Romer H.A."/>
            <person name="Stroika S."/>
            <person name="Kucerova Z."/>
            <person name="Roache K.F."/>
            <person name="Sabol A.L."/>
            <person name="Besser J."/>
            <person name="Gerner-Smidt P."/>
        </authorList>
    </citation>
    <scope>NUCLEOTIDE SEQUENCE [LARGE SCALE GENOMIC DNA]</scope>
    <source>
        <strain evidence="1 2">PNUSAL000134</strain>
    </source>
</reference>
<evidence type="ECO:0000313" key="1">
    <source>
        <dbReference type="EMBL" id="EAE2354120.1"/>
    </source>
</evidence>
<dbReference type="EMBL" id="AAAREG010000004">
    <property type="protein sequence ID" value="EAE2354120.1"/>
    <property type="molecule type" value="Genomic_DNA"/>
</dbReference>
<evidence type="ECO:0000313" key="2">
    <source>
        <dbReference type="Proteomes" id="UP000336166"/>
    </source>
</evidence>
<organism evidence="1 2">
    <name type="scientific">Listeria monocytogenes</name>
    <dbReference type="NCBI Taxonomy" id="1639"/>
    <lineage>
        <taxon>Bacteria</taxon>
        <taxon>Bacillati</taxon>
        <taxon>Bacillota</taxon>
        <taxon>Bacilli</taxon>
        <taxon>Bacillales</taxon>
        <taxon>Listeriaceae</taxon>
        <taxon>Listeria</taxon>
    </lineage>
</organism>
<name>A0AAN2WH34_LISMN</name>
<proteinExistence type="predicted"/>
<protein>
    <submittedName>
        <fullName evidence="1">Uncharacterized protein</fullName>
    </submittedName>
</protein>